<feature type="compositionally biased region" description="Basic and acidic residues" evidence="1">
    <location>
        <begin position="262"/>
        <end position="278"/>
    </location>
</feature>
<dbReference type="KEGG" id="elk:111144714"/>
<feature type="compositionally biased region" description="Pro residues" evidence="1">
    <location>
        <begin position="8"/>
        <end position="23"/>
    </location>
</feature>
<protein>
    <submittedName>
        <fullName evidence="4">Undifferentiated embryonic cell transcription factor 1</fullName>
    </submittedName>
</protein>
<dbReference type="InterPro" id="IPR044822">
    <property type="entry name" value="Myb_DNA-bind_4"/>
</dbReference>
<organism evidence="3 4">
    <name type="scientific">Enhydra lutris kenyoni</name>
    <name type="common">northern sea otter</name>
    <dbReference type="NCBI Taxonomy" id="391180"/>
    <lineage>
        <taxon>Eukaryota</taxon>
        <taxon>Metazoa</taxon>
        <taxon>Chordata</taxon>
        <taxon>Craniata</taxon>
        <taxon>Vertebrata</taxon>
        <taxon>Euteleostomi</taxon>
        <taxon>Mammalia</taxon>
        <taxon>Eutheria</taxon>
        <taxon>Laurasiatheria</taxon>
        <taxon>Carnivora</taxon>
        <taxon>Caniformia</taxon>
        <taxon>Musteloidea</taxon>
        <taxon>Mustelidae</taxon>
        <taxon>Lutrinae</taxon>
        <taxon>Enhydra</taxon>
    </lineage>
</organism>
<keyword evidence="3" id="KW-1185">Reference proteome</keyword>
<dbReference type="Pfam" id="PF13837">
    <property type="entry name" value="Myb_DNA-bind_4"/>
    <property type="match status" value="1"/>
</dbReference>
<evidence type="ECO:0000313" key="3">
    <source>
        <dbReference type="Proteomes" id="UP000248482"/>
    </source>
</evidence>
<reference evidence="4" key="1">
    <citation type="submission" date="2025-08" db="UniProtKB">
        <authorList>
            <consortium name="RefSeq"/>
        </authorList>
    </citation>
    <scope>IDENTIFICATION</scope>
    <source>
        <tissue evidence="4">Blood</tissue>
    </source>
</reference>
<evidence type="ECO:0000313" key="4">
    <source>
        <dbReference type="RefSeq" id="XP_022354863.1"/>
    </source>
</evidence>
<evidence type="ECO:0000259" key="2">
    <source>
        <dbReference type="Pfam" id="PF13837"/>
    </source>
</evidence>
<gene>
    <name evidence="4" type="primary">LOC111144714</name>
</gene>
<proteinExistence type="predicted"/>
<evidence type="ECO:0000256" key="1">
    <source>
        <dbReference type="SAM" id="MobiDB-lite"/>
    </source>
</evidence>
<feature type="region of interest" description="Disordered" evidence="1">
    <location>
        <begin position="1"/>
        <end position="71"/>
    </location>
</feature>
<dbReference type="OrthoDB" id="9838123at2759"/>
<dbReference type="STRING" id="391180.A0A2Y9J1P8"/>
<name>A0A2Y9J1P8_ENHLU</name>
<dbReference type="Proteomes" id="UP000248482">
    <property type="component" value="Unplaced"/>
</dbReference>
<feature type="region of interest" description="Disordered" evidence="1">
    <location>
        <begin position="156"/>
        <end position="287"/>
    </location>
</feature>
<dbReference type="AlphaFoldDB" id="A0A2Y9J1P8"/>
<feature type="compositionally biased region" description="Low complexity" evidence="1">
    <location>
        <begin position="37"/>
        <end position="67"/>
    </location>
</feature>
<dbReference type="GeneID" id="111144714"/>
<sequence>MLLRPRRPPPPAPPAPASPASPDPEPRPAGGAPGTPPGLSASPGALAASASPGSPGLPGSPVSPGSAQRTPWSARETELLLGTLLQPAVWRALLLDRRQALPTYRRVSAALARQQVRRTPAQCRRRYKFLKDKLRDAQGQPSGPFDAQIRELMGLLGDNGHRRGGRRRSPGPGRPPRGRRPAPAVPLSPAEPDVPPPPATRGPDADRAWTLRFSPTPPKSADAPRAPGSPTALSTAGPAPGRPEDRAPFRVPGSPPPPVLDPAREDPDSPPSRPEDHAPPQSAPPSLNAALLQTLGHLGDIVAILGPLRDQLLTLNQHVEQLRGSFDQTVSLAVGFILGSAAAERGVLADPRE</sequence>
<accession>A0A2Y9J1P8</accession>
<dbReference type="RefSeq" id="XP_022354863.1">
    <property type="nucleotide sequence ID" value="XM_022499155.1"/>
</dbReference>
<feature type="domain" description="Myb/SANT-like DNA-binding" evidence="2">
    <location>
        <begin position="70"/>
        <end position="140"/>
    </location>
</feature>